<keyword evidence="3" id="KW-0732">Signal</keyword>
<feature type="signal peptide" evidence="3">
    <location>
        <begin position="1"/>
        <end position="18"/>
    </location>
</feature>
<evidence type="ECO:0000256" key="3">
    <source>
        <dbReference type="SAM" id="SignalP"/>
    </source>
</evidence>
<gene>
    <name evidence="4" type="ORF">SMAR1039_LOCUS276</name>
</gene>
<keyword evidence="1" id="KW-0175">Coiled coil</keyword>
<reference evidence="4" key="1">
    <citation type="submission" date="2021-01" db="EMBL/GenBank/DDBJ databases">
        <authorList>
            <person name="Corre E."/>
            <person name="Pelletier E."/>
            <person name="Niang G."/>
            <person name="Scheremetjew M."/>
            <person name="Finn R."/>
            <person name="Kale V."/>
            <person name="Holt S."/>
            <person name="Cochrane G."/>
            <person name="Meng A."/>
            <person name="Brown T."/>
            <person name="Cohen L."/>
        </authorList>
    </citation>
    <scope>NUCLEOTIDE SEQUENCE</scope>
    <source>
        <strain evidence="4">FE7</strain>
    </source>
</reference>
<accession>A0A7S1VY13</accession>
<proteinExistence type="predicted"/>
<dbReference type="AlphaFoldDB" id="A0A7S1VY13"/>
<evidence type="ECO:0000313" key="4">
    <source>
        <dbReference type="EMBL" id="CAD9313076.1"/>
    </source>
</evidence>
<feature type="compositionally biased region" description="Polar residues" evidence="2">
    <location>
        <begin position="485"/>
        <end position="495"/>
    </location>
</feature>
<feature type="coiled-coil region" evidence="1">
    <location>
        <begin position="370"/>
        <end position="399"/>
    </location>
</feature>
<sequence>MKFGLAAYLTLLPLGAHSFHLPSSTSSTTTTRSTTSTSSTQLYQFGTLGFDTANLYSRSEEEQIKTRNEVMSYLSEIAQSSPPVVLRKHLGSTVVISGFNPEEPASQEILAFLNNEFSPHLSDTFKKIIAHVDDVKVGKKRLIGRNARYTGLLDKLDFTQSESEGALPTVAQLEGVSSWVAHVAGGDNLSKLEDIVAVAEGAESVKNVAILVSGAQNVKGEELKKVEEMMKSKATTFEYTLVVVPEWNDEPEANCAFGIVNVTDVVDDAPFGEDVGSFSREESLRIITEALAIDKAAGKCVVATAAPDAKSLETYLVQGMREIGFDRLQEVEHMVTRGVKGYNEMLATEKEGVAWEKAPEPTDEELALEAASKEERMVLMRQKRQDTEKEEELKALATEWAKREFLRKSLKRRIPIGEEEFIEIVWDRAMFEADLKYRTMMGLAVNESEERAQFKEDQKARKAAAYKKEQDRWNNLSTEDIEPPEQTTAVTFGGM</sequence>
<name>A0A7S1VY13_9STRA</name>
<feature type="chain" id="PRO_5030607142" evidence="3">
    <location>
        <begin position="19"/>
        <end position="495"/>
    </location>
</feature>
<protein>
    <submittedName>
        <fullName evidence="4">Uncharacterized protein</fullName>
    </submittedName>
</protein>
<evidence type="ECO:0000256" key="2">
    <source>
        <dbReference type="SAM" id="MobiDB-lite"/>
    </source>
</evidence>
<organism evidence="4">
    <name type="scientific">Skeletonema marinoi</name>
    <dbReference type="NCBI Taxonomy" id="267567"/>
    <lineage>
        <taxon>Eukaryota</taxon>
        <taxon>Sar</taxon>
        <taxon>Stramenopiles</taxon>
        <taxon>Ochrophyta</taxon>
        <taxon>Bacillariophyta</taxon>
        <taxon>Coscinodiscophyceae</taxon>
        <taxon>Thalassiosirophycidae</taxon>
        <taxon>Thalassiosirales</taxon>
        <taxon>Skeletonemataceae</taxon>
        <taxon>Skeletonema</taxon>
        <taxon>Skeletonema marinoi-dohrnii complex</taxon>
    </lineage>
</organism>
<evidence type="ECO:0000256" key="1">
    <source>
        <dbReference type="SAM" id="Coils"/>
    </source>
</evidence>
<feature type="region of interest" description="Disordered" evidence="2">
    <location>
        <begin position="467"/>
        <end position="495"/>
    </location>
</feature>
<dbReference type="EMBL" id="HBGM01000414">
    <property type="protein sequence ID" value="CAD9313076.1"/>
    <property type="molecule type" value="Transcribed_RNA"/>
</dbReference>